<organism evidence="2 3">
    <name type="scientific">Dissostichus eleginoides</name>
    <name type="common">Patagonian toothfish</name>
    <name type="synonym">Dissostichus amissus</name>
    <dbReference type="NCBI Taxonomy" id="100907"/>
    <lineage>
        <taxon>Eukaryota</taxon>
        <taxon>Metazoa</taxon>
        <taxon>Chordata</taxon>
        <taxon>Craniata</taxon>
        <taxon>Vertebrata</taxon>
        <taxon>Euteleostomi</taxon>
        <taxon>Actinopterygii</taxon>
        <taxon>Neopterygii</taxon>
        <taxon>Teleostei</taxon>
        <taxon>Neoteleostei</taxon>
        <taxon>Acanthomorphata</taxon>
        <taxon>Eupercaria</taxon>
        <taxon>Perciformes</taxon>
        <taxon>Notothenioidei</taxon>
        <taxon>Nototheniidae</taxon>
        <taxon>Dissostichus</taxon>
    </lineage>
</organism>
<gene>
    <name evidence="2" type="ORF">KUDE01_025157</name>
</gene>
<dbReference type="Pfam" id="PF13450">
    <property type="entry name" value="NAD_binding_8"/>
    <property type="match status" value="1"/>
</dbReference>
<protein>
    <submittedName>
        <fullName evidence="2">Renalase</fullName>
    </submittedName>
</protein>
<name>A0AAD9BDZ8_DISEL</name>
<keyword evidence="3" id="KW-1185">Reference proteome</keyword>
<dbReference type="PANTHER" id="PTHR23357:SF1">
    <property type="entry name" value="RENALASE"/>
    <property type="match status" value="1"/>
</dbReference>
<dbReference type="GO" id="GO:0005576">
    <property type="term" value="C:extracellular region"/>
    <property type="evidence" value="ECO:0007669"/>
    <property type="project" value="TreeGrafter"/>
</dbReference>
<dbReference type="Proteomes" id="UP001228049">
    <property type="component" value="Unassembled WGS sequence"/>
</dbReference>
<sequence length="321" mass="35226">MARVLIVGAGLTGSLCASLLRRELQDKVRIEVWEKSRGSGESEPEPQGLHRGSGESEPEPQGLHRGSTGAQVSQNQNHRGSADLGAQYITATSAYRKSHHRLYAELLSAGVLLPFDSSRIEGLKHKDGSQDFITPLGMGSAEVFFERHVTGLFRRGASWEVQSRAGDSEMFDAVVLTIPQQQLSSVLFSSRFALALFFPPDASFSFSWAARYVRDSSVIVYICHDSAKRNAGKQTKQRTFRPRSPGERRRRRSANHNAGAAAATSWSASANRIKCHKWRYSQVLTGMPGSPGHMTLLQFPLLLCAGDGFSHSNFDAALSLH</sequence>
<evidence type="ECO:0000313" key="3">
    <source>
        <dbReference type="Proteomes" id="UP001228049"/>
    </source>
</evidence>
<dbReference type="GO" id="GO:0016651">
    <property type="term" value="F:oxidoreductase activity, acting on NAD(P)H"/>
    <property type="evidence" value="ECO:0007669"/>
    <property type="project" value="InterPro"/>
</dbReference>
<dbReference type="InterPro" id="IPR036188">
    <property type="entry name" value="FAD/NAD-bd_sf"/>
</dbReference>
<feature type="compositionally biased region" description="Polar residues" evidence="1">
    <location>
        <begin position="68"/>
        <end position="79"/>
    </location>
</feature>
<dbReference type="AlphaFoldDB" id="A0AAD9BDZ8"/>
<feature type="region of interest" description="Disordered" evidence="1">
    <location>
        <begin position="34"/>
        <end position="81"/>
    </location>
</feature>
<dbReference type="PANTHER" id="PTHR23357">
    <property type="entry name" value="RENALASE"/>
    <property type="match status" value="1"/>
</dbReference>
<dbReference type="Gene3D" id="3.90.660.10">
    <property type="match status" value="2"/>
</dbReference>
<dbReference type="EMBL" id="JASDAP010000024">
    <property type="protein sequence ID" value="KAK1881995.1"/>
    <property type="molecule type" value="Genomic_DNA"/>
</dbReference>
<feature type="compositionally biased region" description="Low complexity" evidence="1">
    <location>
        <begin position="255"/>
        <end position="265"/>
    </location>
</feature>
<dbReference type="SUPFAM" id="SSF51905">
    <property type="entry name" value="FAD/NAD(P)-binding domain"/>
    <property type="match status" value="1"/>
</dbReference>
<dbReference type="InterPro" id="IPR040174">
    <property type="entry name" value="RNLS"/>
</dbReference>
<evidence type="ECO:0000256" key="1">
    <source>
        <dbReference type="SAM" id="MobiDB-lite"/>
    </source>
</evidence>
<dbReference type="Gene3D" id="3.50.50.60">
    <property type="entry name" value="FAD/NAD(P)-binding domain"/>
    <property type="match status" value="1"/>
</dbReference>
<proteinExistence type="predicted"/>
<comment type="caution">
    <text evidence="2">The sequence shown here is derived from an EMBL/GenBank/DDBJ whole genome shotgun (WGS) entry which is preliminary data.</text>
</comment>
<accession>A0AAD9BDZ8</accession>
<feature type="region of interest" description="Disordered" evidence="1">
    <location>
        <begin position="230"/>
        <end position="265"/>
    </location>
</feature>
<reference evidence="2" key="1">
    <citation type="submission" date="2023-04" db="EMBL/GenBank/DDBJ databases">
        <title>Chromosome-level genome of Chaenocephalus aceratus.</title>
        <authorList>
            <person name="Park H."/>
        </authorList>
    </citation>
    <scope>NUCLEOTIDE SEQUENCE</scope>
    <source>
        <strain evidence="2">DE</strain>
        <tissue evidence="2">Muscle</tissue>
    </source>
</reference>
<evidence type="ECO:0000313" key="2">
    <source>
        <dbReference type="EMBL" id="KAK1881995.1"/>
    </source>
</evidence>